<dbReference type="InterPro" id="IPR052174">
    <property type="entry name" value="Flavoredoxin"/>
</dbReference>
<dbReference type="InterPro" id="IPR012349">
    <property type="entry name" value="Split_barrel_FMN-bd"/>
</dbReference>
<comment type="caution">
    <text evidence="3">The sequence shown here is derived from an EMBL/GenBank/DDBJ whole genome shotgun (WGS) entry which is preliminary data.</text>
</comment>
<accession>A0A9D1ZA47</accession>
<dbReference type="EMBL" id="DXCP01000028">
    <property type="protein sequence ID" value="HIY79526.1"/>
    <property type="molecule type" value="Genomic_DNA"/>
</dbReference>
<feature type="domain" description="Flavin reductase like" evidence="2">
    <location>
        <begin position="16"/>
        <end position="172"/>
    </location>
</feature>
<proteinExistence type="inferred from homology"/>
<dbReference type="PANTHER" id="PTHR43567:SF5">
    <property type="entry name" value="HYPOTHETICAL CYTOSOLIC PROTEIN"/>
    <property type="match status" value="1"/>
</dbReference>
<dbReference type="GO" id="GO:0016646">
    <property type="term" value="F:oxidoreductase activity, acting on the CH-NH group of donors, NAD or NADP as acceptor"/>
    <property type="evidence" value="ECO:0007669"/>
    <property type="project" value="UniProtKB-ARBA"/>
</dbReference>
<dbReference type="Gene3D" id="2.30.110.10">
    <property type="entry name" value="Electron Transport, Fmn-binding Protein, Chain A"/>
    <property type="match status" value="1"/>
</dbReference>
<sequence length="175" mass="19610">MREKIDVTEYAPTILRELPKGVLLTASADGRTNPMTIGWGTLGIEWGRELFVAYVRSSRFTYGLIEKSGEFTVSVPMRTGEKDLDQRINQILAVCGSKSGRDTDKVADLGLTLVDGEKVAAPAIEELPLTLECRVLHKIEQDESRLPEDLRERYYSTDAPHTAYYAEIVSAYLLR</sequence>
<comment type="similarity">
    <text evidence="1">Belongs to the flavoredoxin family.</text>
</comment>
<reference evidence="3" key="1">
    <citation type="journal article" date="2021" name="PeerJ">
        <title>Extensive microbial diversity within the chicken gut microbiome revealed by metagenomics and culture.</title>
        <authorList>
            <person name="Gilroy R."/>
            <person name="Ravi A."/>
            <person name="Getino M."/>
            <person name="Pursley I."/>
            <person name="Horton D.L."/>
            <person name="Alikhan N.F."/>
            <person name="Baker D."/>
            <person name="Gharbi K."/>
            <person name="Hall N."/>
            <person name="Watson M."/>
            <person name="Adriaenssens E.M."/>
            <person name="Foster-Nyarko E."/>
            <person name="Jarju S."/>
            <person name="Secka A."/>
            <person name="Antonio M."/>
            <person name="Oren A."/>
            <person name="Chaudhuri R.R."/>
            <person name="La Ragione R."/>
            <person name="Hildebrand F."/>
            <person name="Pallen M.J."/>
        </authorList>
    </citation>
    <scope>NUCLEOTIDE SEQUENCE</scope>
    <source>
        <strain evidence="3">ChiHjej10B9-743</strain>
    </source>
</reference>
<dbReference type="Proteomes" id="UP000824133">
    <property type="component" value="Unassembled WGS sequence"/>
</dbReference>
<gene>
    <name evidence="3" type="ORF">IAA42_03725</name>
</gene>
<name>A0A9D1ZA47_9ACTN</name>
<dbReference type="InterPro" id="IPR002563">
    <property type="entry name" value="Flavin_Rdtase-like_dom"/>
</dbReference>
<dbReference type="AlphaFoldDB" id="A0A9D1ZA47"/>
<evidence type="ECO:0000259" key="2">
    <source>
        <dbReference type="Pfam" id="PF01613"/>
    </source>
</evidence>
<evidence type="ECO:0000256" key="1">
    <source>
        <dbReference type="ARBA" id="ARBA00038054"/>
    </source>
</evidence>
<dbReference type="PANTHER" id="PTHR43567">
    <property type="entry name" value="FLAVOREDOXIN-RELATED-RELATED"/>
    <property type="match status" value="1"/>
</dbReference>
<protein>
    <submittedName>
        <fullName evidence="3">Flavin reductase family protein</fullName>
    </submittedName>
</protein>
<organism evidence="3 4">
    <name type="scientific">Candidatus Olsenella excrementavium</name>
    <dbReference type="NCBI Taxonomy" id="2838709"/>
    <lineage>
        <taxon>Bacteria</taxon>
        <taxon>Bacillati</taxon>
        <taxon>Actinomycetota</taxon>
        <taxon>Coriobacteriia</taxon>
        <taxon>Coriobacteriales</taxon>
        <taxon>Atopobiaceae</taxon>
        <taxon>Olsenella</taxon>
    </lineage>
</organism>
<dbReference type="Pfam" id="PF01613">
    <property type="entry name" value="Flavin_Reduct"/>
    <property type="match status" value="1"/>
</dbReference>
<evidence type="ECO:0000313" key="4">
    <source>
        <dbReference type="Proteomes" id="UP000824133"/>
    </source>
</evidence>
<evidence type="ECO:0000313" key="3">
    <source>
        <dbReference type="EMBL" id="HIY79526.1"/>
    </source>
</evidence>
<reference evidence="3" key="2">
    <citation type="submission" date="2021-04" db="EMBL/GenBank/DDBJ databases">
        <authorList>
            <person name="Gilroy R."/>
        </authorList>
    </citation>
    <scope>NUCLEOTIDE SEQUENCE</scope>
    <source>
        <strain evidence="3">ChiHjej10B9-743</strain>
    </source>
</reference>
<dbReference type="SUPFAM" id="SSF50475">
    <property type="entry name" value="FMN-binding split barrel"/>
    <property type="match status" value="1"/>
</dbReference>
<dbReference type="GO" id="GO:0010181">
    <property type="term" value="F:FMN binding"/>
    <property type="evidence" value="ECO:0007669"/>
    <property type="project" value="InterPro"/>
</dbReference>